<evidence type="ECO:0000256" key="2">
    <source>
        <dbReference type="ARBA" id="ARBA00008072"/>
    </source>
</evidence>
<evidence type="ECO:0000256" key="1">
    <source>
        <dbReference type="ARBA" id="ARBA00001947"/>
    </source>
</evidence>
<keyword evidence="3" id="KW-0479">Metal-binding</keyword>
<evidence type="ECO:0000256" key="4">
    <source>
        <dbReference type="ARBA" id="ARBA00022833"/>
    </source>
</evidence>
<evidence type="ECO:0000313" key="9">
    <source>
        <dbReference type="Proteomes" id="UP000183952"/>
    </source>
</evidence>
<feature type="domain" description="Alcohol dehydrogenase-like N-terminal" evidence="7">
    <location>
        <begin position="25"/>
        <end position="156"/>
    </location>
</feature>
<dbReference type="InterPro" id="IPR013149">
    <property type="entry name" value="ADH-like_C"/>
</dbReference>
<gene>
    <name evidence="8" type="ORF">SAMN02745248_01790</name>
</gene>
<evidence type="ECO:0000256" key="5">
    <source>
        <dbReference type="ARBA" id="ARBA00023002"/>
    </source>
</evidence>
<dbReference type="Pfam" id="PF08240">
    <property type="entry name" value="ADH_N"/>
    <property type="match status" value="1"/>
</dbReference>
<dbReference type="SUPFAM" id="SSF50129">
    <property type="entry name" value="GroES-like"/>
    <property type="match status" value="1"/>
</dbReference>
<dbReference type="Gene3D" id="3.40.50.720">
    <property type="entry name" value="NAD(P)-binding Rossmann-like Domain"/>
    <property type="match status" value="1"/>
</dbReference>
<evidence type="ECO:0000259" key="6">
    <source>
        <dbReference type="Pfam" id="PF00107"/>
    </source>
</evidence>
<comment type="similarity">
    <text evidence="2">Belongs to the zinc-containing alcohol dehydrogenase family.</text>
</comment>
<comment type="cofactor">
    <cofactor evidence="1">
        <name>Zn(2+)</name>
        <dbReference type="ChEBI" id="CHEBI:29105"/>
    </cofactor>
</comment>
<protein>
    <submittedName>
        <fullName evidence="8">Ribitol-5-phosphate 2-dehydrogenase</fullName>
    </submittedName>
</protein>
<dbReference type="GO" id="GO:0046872">
    <property type="term" value="F:metal ion binding"/>
    <property type="evidence" value="ECO:0007669"/>
    <property type="project" value="UniProtKB-KW"/>
</dbReference>
<dbReference type="STRING" id="1121331.SAMN02745248_01790"/>
<accession>A0A1M6PT40</accession>
<proteinExistence type="inferred from homology"/>
<evidence type="ECO:0000259" key="7">
    <source>
        <dbReference type="Pfam" id="PF08240"/>
    </source>
</evidence>
<dbReference type="PANTHER" id="PTHR43350">
    <property type="entry name" value="NAD-DEPENDENT ALCOHOL DEHYDROGENASE"/>
    <property type="match status" value="1"/>
</dbReference>
<dbReference type="InterPro" id="IPR036291">
    <property type="entry name" value="NAD(P)-bd_dom_sf"/>
</dbReference>
<dbReference type="GO" id="GO:0016491">
    <property type="term" value="F:oxidoreductase activity"/>
    <property type="evidence" value="ECO:0007669"/>
    <property type="project" value="UniProtKB-KW"/>
</dbReference>
<dbReference type="RefSeq" id="WP_072903749.1">
    <property type="nucleotide sequence ID" value="NZ_FRAD01000014.1"/>
</dbReference>
<evidence type="ECO:0000313" key="8">
    <source>
        <dbReference type="EMBL" id="SHK11060.1"/>
    </source>
</evidence>
<dbReference type="InterPro" id="IPR011032">
    <property type="entry name" value="GroES-like_sf"/>
</dbReference>
<evidence type="ECO:0000256" key="3">
    <source>
        <dbReference type="ARBA" id="ARBA00022723"/>
    </source>
</evidence>
<dbReference type="PANTHER" id="PTHR43350:SF19">
    <property type="entry name" value="D-GULOSIDE 3-DEHYDROGENASE"/>
    <property type="match status" value="1"/>
</dbReference>
<keyword evidence="9" id="KW-1185">Reference proteome</keyword>
<sequence>MLSKGFKIVSPKTFEIYYEDVELKEGYVLVKIDFAAICKADLRYFLGKRQKRVLGLKYPMRLLHEATGTVIKDYSGKFKIGDRVVLVPNIVQCHVDGSCPLGYENHMEKECSKCYIKKHEELGENFCPVAKFASSNKDGFSCEYISFPSSNVIPIGDIEPTKAVFAELTSVGLAAIRRIKEPLSDKTVAVFGDGIVGYIISSIISNTTNCKVIVVGKHEEKISLFPCHRHYIAEDELKIDEEIDIAFECVGSKAAESAINQIIDRIKIGGTAVLTGVSEENIMINTRKILEKGITITGTTRSNVKDFEKSIELMNNSGYNSSLEKLVRQVRTIKTISDYYSVFEDEARNKNMGKILMEFHI</sequence>
<dbReference type="Gene3D" id="3.90.180.10">
    <property type="entry name" value="Medium-chain alcohol dehydrogenases, catalytic domain"/>
    <property type="match status" value="1"/>
</dbReference>
<dbReference type="SUPFAM" id="SSF51735">
    <property type="entry name" value="NAD(P)-binding Rossmann-fold domains"/>
    <property type="match status" value="1"/>
</dbReference>
<dbReference type="OrthoDB" id="1700359at2"/>
<dbReference type="EMBL" id="FRAD01000014">
    <property type="protein sequence ID" value="SHK11060.1"/>
    <property type="molecule type" value="Genomic_DNA"/>
</dbReference>
<dbReference type="InterPro" id="IPR013154">
    <property type="entry name" value="ADH-like_N"/>
</dbReference>
<dbReference type="AlphaFoldDB" id="A0A1M6PT40"/>
<keyword evidence="5" id="KW-0560">Oxidoreductase</keyword>
<dbReference type="Pfam" id="PF00107">
    <property type="entry name" value="ADH_zinc_N"/>
    <property type="match status" value="1"/>
</dbReference>
<feature type="domain" description="Alcohol dehydrogenase-like C-terminal" evidence="6">
    <location>
        <begin position="240"/>
        <end position="315"/>
    </location>
</feature>
<reference evidence="8 9" key="1">
    <citation type="submission" date="2016-11" db="EMBL/GenBank/DDBJ databases">
        <authorList>
            <person name="Jaros S."/>
            <person name="Januszkiewicz K."/>
            <person name="Wedrychowicz H."/>
        </authorList>
    </citation>
    <scope>NUCLEOTIDE SEQUENCE [LARGE SCALE GENOMIC DNA]</scope>
    <source>
        <strain evidence="8 9">DSM 3090</strain>
    </source>
</reference>
<keyword evidence="4" id="KW-0862">Zinc</keyword>
<name>A0A1M6PT40_9CLOT</name>
<dbReference type="Proteomes" id="UP000183952">
    <property type="component" value="Unassembled WGS sequence"/>
</dbReference>
<organism evidence="8 9">
    <name type="scientific">Hathewaya proteolytica DSM 3090</name>
    <dbReference type="NCBI Taxonomy" id="1121331"/>
    <lineage>
        <taxon>Bacteria</taxon>
        <taxon>Bacillati</taxon>
        <taxon>Bacillota</taxon>
        <taxon>Clostridia</taxon>
        <taxon>Eubacteriales</taxon>
        <taxon>Clostridiaceae</taxon>
        <taxon>Hathewaya</taxon>
    </lineage>
</organism>